<dbReference type="AlphaFoldDB" id="A0AAD9G8A2"/>
<dbReference type="GO" id="GO:0005886">
    <property type="term" value="C:plasma membrane"/>
    <property type="evidence" value="ECO:0007669"/>
    <property type="project" value="UniProtKB-SubCell"/>
</dbReference>
<gene>
    <name evidence="15" type="ORF">P3T76_011857</name>
</gene>
<evidence type="ECO:0000256" key="11">
    <source>
        <dbReference type="ARBA" id="ARBA00023034"/>
    </source>
</evidence>
<feature type="transmembrane region" description="Helical" evidence="13">
    <location>
        <begin position="158"/>
        <end position="178"/>
    </location>
</feature>
<dbReference type="Gene3D" id="1.20.1280.290">
    <property type="match status" value="2"/>
</dbReference>
<comment type="subcellular location">
    <subcellularLocation>
        <location evidence="1">Cell membrane</location>
        <topology evidence="1">Multi-pass membrane protein</topology>
    </subcellularLocation>
    <subcellularLocation>
        <location evidence="2">Golgi apparatus membrane</location>
        <topology evidence="2">Multi-pass membrane protein</topology>
    </subcellularLocation>
</comment>
<feature type="transmembrane region" description="Helical" evidence="13">
    <location>
        <begin position="96"/>
        <end position="113"/>
    </location>
</feature>
<dbReference type="GO" id="GO:0000139">
    <property type="term" value="C:Golgi membrane"/>
    <property type="evidence" value="ECO:0007669"/>
    <property type="project" value="UniProtKB-SubCell"/>
</dbReference>
<protein>
    <recommendedName>
        <fullName evidence="4">Sugar transporter SWEET1</fullName>
    </recommendedName>
</protein>
<dbReference type="InterPro" id="IPR004316">
    <property type="entry name" value="SWEET_rpt"/>
</dbReference>
<evidence type="ECO:0000256" key="10">
    <source>
        <dbReference type="ARBA" id="ARBA00022989"/>
    </source>
</evidence>
<dbReference type="FunFam" id="1.20.1280.290:FF:000007">
    <property type="entry name" value="Bidirectional sugar transporter SWEET7"/>
    <property type="match status" value="1"/>
</dbReference>
<keyword evidence="6" id="KW-1003">Cell membrane</keyword>
<evidence type="ECO:0000256" key="4">
    <source>
        <dbReference type="ARBA" id="ARBA00021741"/>
    </source>
</evidence>
<keyword evidence="11" id="KW-0333">Golgi apparatus</keyword>
<dbReference type="EMBL" id="JASMQC010000028">
    <property type="protein sequence ID" value="KAK1933643.1"/>
    <property type="molecule type" value="Genomic_DNA"/>
</dbReference>
<evidence type="ECO:0000256" key="1">
    <source>
        <dbReference type="ARBA" id="ARBA00004651"/>
    </source>
</evidence>
<feature type="transmembrane region" description="Helical" evidence="13">
    <location>
        <begin position="6"/>
        <end position="29"/>
    </location>
</feature>
<sequence length="244" mass="26593">MFPSLLHLLSTAAAVVAVLAPIPSFWRVFKTRSTDCVSVLPAILTFCNCYTWAMYARVVNSIPPLFVVYAVGMLSSILCAGIYYHWTQDHARINKLYGVAFYVLAIYTLYYSLGTSGATNQSDNAVGNTLGVFSGLINLALYASPLETAKDVVENKDASTIPIAISVLLLSNSVTWVVHSEVEGDMLVLVPNAIGIALCMAQVVLYVIYYPSKEDEVSVNCGSTSSTCETVRDLWYESLKEVEA</sequence>
<dbReference type="PANTHER" id="PTHR10791">
    <property type="entry name" value="RAG1-ACTIVATING PROTEIN 1"/>
    <property type="match status" value="1"/>
</dbReference>
<evidence type="ECO:0000256" key="5">
    <source>
        <dbReference type="ARBA" id="ARBA00022448"/>
    </source>
</evidence>
<evidence type="ECO:0000313" key="16">
    <source>
        <dbReference type="Proteomes" id="UP001259832"/>
    </source>
</evidence>
<feature type="transmembrane region" description="Helical" evidence="13">
    <location>
        <begin position="36"/>
        <end position="55"/>
    </location>
</feature>
<comment type="similarity">
    <text evidence="3">Belongs to the SWEET sugar transporter family.</text>
</comment>
<keyword evidence="14" id="KW-0732">Signal</keyword>
<feature type="transmembrane region" description="Helical" evidence="13">
    <location>
        <begin position="61"/>
        <end position="84"/>
    </location>
</feature>
<keyword evidence="7 15" id="KW-0762">Sugar transport</keyword>
<feature type="transmembrane region" description="Helical" evidence="13">
    <location>
        <begin position="190"/>
        <end position="209"/>
    </location>
</feature>
<evidence type="ECO:0000256" key="3">
    <source>
        <dbReference type="ARBA" id="ARBA00007809"/>
    </source>
</evidence>
<accession>A0AAD9G8A2</accession>
<evidence type="ECO:0000256" key="9">
    <source>
        <dbReference type="ARBA" id="ARBA00022737"/>
    </source>
</evidence>
<evidence type="ECO:0000256" key="7">
    <source>
        <dbReference type="ARBA" id="ARBA00022597"/>
    </source>
</evidence>
<keyword evidence="16" id="KW-1185">Reference proteome</keyword>
<feature type="signal peptide" evidence="14">
    <location>
        <begin position="1"/>
        <end position="17"/>
    </location>
</feature>
<evidence type="ECO:0000256" key="12">
    <source>
        <dbReference type="ARBA" id="ARBA00023136"/>
    </source>
</evidence>
<dbReference type="FunFam" id="1.20.1280.290:FF:000004">
    <property type="entry name" value="Sugar transporter SWEET"/>
    <property type="match status" value="1"/>
</dbReference>
<evidence type="ECO:0000256" key="8">
    <source>
        <dbReference type="ARBA" id="ARBA00022692"/>
    </source>
</evidence>
<evidence type="ECO:0000256" key="6">
    <source>
        <dbReference type="ARBA" id="ARBA00022475"/>
    </source>
</evidence>
<keyword evidence="10 13" id="KW-1133">Transmembrane helix</keyword>
<dbReference type="GO" id="GO:0051119">
    <property type="term" value="F:sugar transmembrane transporter activity"/>
    <property type="evidence" value="ECO:0007669"/>
    <property type="project" value="InterPro"/>
</dbReference>
<keyword evidence="8 13" id="KW-0812">Transmembrane</keyword>
<feature type="transmembrane region" description="Helical" evidence="13">
    <location>
        <begin position="125"/>
        <end position="146"/>
    </location>
</feature>
<keyword evidence="9" id="KW-0677">Repeat</keyword>
<organism evidence="15 16">
    <name type="scientific">Phytophthora citrophthora</name>
    <dbReference type="NCBI Taxonomy" id="4793"/>
    <lineage>
        <taxon>Eukaryota</taxon>
        <taxon>Sar</taxon>
        <taxon>Stramenopiles</taxon>
        <taxon>Oomycota</taxon>
        <taxon>Peronosporomycetes</taxon>
        <taxon>Peronosporales</taxon>
        <taxon>Peronosporaceae</taxon>
        <taxon>Phytophthora</taxon>
    </lineage>
</organism>
<dbReference type="PANTHER" id="PTHR10791:SF30">
    <property type="entry name" value="SUGAR TRANSPORTER SWEET1"/>
    <property type="match status" value="1"/>
</dbReference>
<reference evidence="15" key="1">
    <citation type="submission" date="2023-08" db="EMBL/GenBank/DDBJ databases">
        <title>Reference Genome Resource for the Citrus Pathogen Phytophthora citrophthora.</title>
        <authorList>
            <person name="Moller H."/>
            <person name="Coetzee B."/>
            <person name="Rose L.J."/>
            <person name="Van Niekerk J.M."/>
        </authorList>
    </citation>
    <scope>NUCLEOTIDE SEQUENCE</scope>
    <source>
        <strain evidence="15">STE-U-9442</strain>
    </source>
</reference>
<evidence type="ECO:0000256" key="14">
    <source>
        <dbReference type="SAM" id="SignalP"/>
    </source>
</evidence>
<proteinExistence type="inferred from homology"/>
<name>A0AAD9G8A2_9STRA</name>
<feature type="chain" id="PRO_5042060133" description="Sugar transporter SWEET1" evidence="14">
    <location>
        <begin position="18"/>
        <end position="244"/>
    </location>
</feature>
<evidence type="ECO:0000256" key="13">
    <source>
        <dbReference type="SAM" id="Phobius"/>
    </source>
</evidence>
<dbReference type="Pfam" id="PF03083">
    <property type="entry name" value="MtN3_slv"/>
    <property type="match status" value="2"/>
</dbReference>
<comment type="caution">
    <text evidence="15">The sequence shown here is derived from an EMBL/GenBank/DDBJ whole genome shotgun (WGS) entry which is preliminary data.</text>
</comment>
<evidence type="ECO:0000313" key="15">
    <source>
        <dbReference type="EMBL" id="KAK1933643.1"/>
    </source>
</evidence>
<keyword evidence="5" id="KW-0813">Transport</keyword>
<evidence type="ECO:0000256" key="2">
    <source>
        <dbReference type="ARBA" id="ARBA00004653"/>
    </source>
</evidence>
<dbReference type="InterPro" id="IPR047664">
    <property type="entry name" value="SWEET"/>
</dbReference>
<dbReference type="Proteomes" id="UP001259832">
    <property type="component" value="Unassembled WGS sequence"/>
</dbReference>
<keyword evidence="12 13" id="KW-0472">Membrane</keyword>